<dbReference type="InterPro" id="IPR011204">
    <property type="entry name" value="Virulence_RhuM-like"/>
</dbReference>
<accession>A0A1G7R926</accession>
<reference evidence="1 2" key="1">
    <citation type="submission" date="2016-10" db="EMBL/GenBank/DDBJ databases">
        <authorList>
            <person name="de Groot N.N."/>
        </authorList>
    </citation>
    <scope>NUCLEOTIDE SEQUENCE [LARGE SCALE GENOMIC DNA]</scope>
    <source>
        <strain evidence="2">DSM 938 / 37b4</strain>
    </source>
</reference>
<dbReference type="RefSeq" id="WP_074555992.1">
    <property type="nucleotide sequence ID" value="NZ_CP119563.1"/>
</dbReference>
<dbReference type="PANTHER" id="PTHR35810:SF1">
    <property type="entry name" value="CYTOPLASMIC PROTEIN"/>
    <property type="match status" value="1"/>
</dbReference>
<sequence length="337" mass="37801">MTGEVILYQTEDGAAQISLRAMDGTVWLTQAEMAALFDTAPQAITQLIKTIYADGELTAEATCKELLQVRLEGARQVERKLKSYSLPMIMAVGFRVRSPRGVQFRRWAGTVLQEYLVKGFAMDDAKLKAAEQWDYFDEWLARIRDIRASEKRFYQKVKDLFTTAVDYDKGSDAAQLFFQKVQNKMLWAVTGQTAAEIIAARANPAAQNMGLTSWKGGIVRKGDVGTSKNYLSAEEVDELNRIVTMYLDFAEDQARRRAPVTMAIWAEKLDAFLKFNDREVLTHAGKLRMDVAQQLAADRFAVFDAARKQADAVQADTDDLAAIEALAKDLSRDRGKT</sequence>
<dbReference type="AlphaFoldDB" id="A0A1G7R926"/>
<proteinExistence type="predicted"/>
<protein>
    <submittedName>
        <fullName evidence="1">Uncharacterized conserved protein</fullName>
    </submittedName>
</protein>
<name>A0A1G7R926_RHOCA</name>
<gene>
    <name evidence="1" type="ORF">SAMN04244550_03375</name>
</gene>
<dbReference type="PIRSF" id="PIRSF015268">
    <property type="entry name" value="Virulence_RhuM"/>
    <property type="match status" value="1"/>
</dbReference>
<dbReference type="OrthoDB" id="9802752at2"/>
<evidence type="ECO:0000313" key="2">
    <source>
        <dbReference type="Proteomes" id="UP000183812"/>
    </source>
</evidence>
<dbReference type="PANTHER" id="PTHR35810">
    <property type="entry name" value="CYTOPLASMIC PROTEIN-RELATED"/>
    <property type="match status" value="1"/>
</dbReference>
<evidence type="ECO:0000313" key="1">
    <source>
        <dbReference type="EMBL" id="SDG07278.1"/>
    </source>
</evidence>
<dbReference type="Pfam" id="PF13310">
    <property type="entry name" value="Virulence_RhuM"/>
    <property type="match status" value="1"/>
</dbReference>
<dbReference type="Proteomes" id="UP000183812">
    <property type="component" value="Unassembled WGS sequence"/>
</dbReference>
<dbReference type="EMBL" id="FNAY01000028">
    <property type="protein sequence ID" value="SDG07278.1"/>
    <property type="molecule type" value="Genomic_DNA"/>
</dbReference>
<organism evidence="1 2">
    <name type="scientific">Rhodobacter capsulatus</name>
    <name type="common">Rhodopseudomonas capsulata</name>
    <dbReference type="NCBI Taxonomy" id="1061"/>
    <lineage>
        <taxon>Bacteria</taxon>
        <taxon>Pseudomonadati</taxon>
        <taxon>Pseudomonadota</taxon>
        <taxon>Alphaproteobacteria</taxon>
        <taxon>Rhodobacterales</taxon>
        <taxon>Rhodobacter group</taxon>
        <taxon>Rhodobacter</taxon>
    </lineage>
</organism>